<dbReference type="Proteomes" id="UP001165381">
    <property type="component" value="Unassembled WGS sequence"/>
</dbReference>
<comment type="caution">
    <text evidence="1">The sequence shown here is derived from an EMBL/GenBank/DDBJ whole genome shotgun (WGS) entry which is preliminary data.</text>
</comment>
<dbReference type="Pfam" id="PF04402">
    <property type="entry name" value="SIMPL"/>
    <property type="match status" value="1"/>
</dbReference>
<reference evidence="1" key="1">
    <citation type="submission" date="2022-05" db="EMBL/GenBank/DDBJ databases">
        <authorList>
            <person name="Park J.-S."/>
        </authorList>
    </citation>
    <scope>NUCLEOTIDE SEQUENCE</scope>
    <source>
        <strain evidence="1">2012CJ34-3</strain>
    </source>
</reference>
<proteinExistence type="predicted"/>
<protein>
    <submittedName>
        <fullName evidence="1">SIMPL domain-containing protein</fullName>
    </submittedName>
</protein>
<dbReference type="InterPro" id="IPR007497">
    <property type="entry name" value="SIMPL/DUF541"/>
</dbReference>
<gene>
    <name evidence="1" type="ORF">M3P09_10390</name>
</gene>
<evidence type="ECO:0000313" key="1">
    <source>
        <dbReference type="EMBL" id="MCL6295404.1"/>
    </source>
</evidence>
<dbReference type="EMBL" id="JAMFLZ010000004">
    <property type="protein sequence ID" value="MCL6295404.1"/>
    <property type="molecule type" value="Genomic_DNA"/>
</dbReference>
<dbReference type="Gene3D" id="3.30.110.170">
    <property type="entry name" value="Protein of unknown function (DUF541), domain 1"/>
    <property type="match status" value="1"/>
</dbReference>
<accession>A0ABT0QEW4</accession>
<sequence>MKITNHLFFALLFTIVSFSQNGEKNFIDQPYIEVTGQIETEIIPNEIYLNIELDENDKKGKISIEQQENQMITILKSLNIDLDKNFSILDFNGYYKRKFLGDDKVTKKKHYELIVNDGETLGKVYQALDRIDVSNIHITKTSHSDIEKIRRDTKLKALKVAKEKANDYATVINQTIGKALFVQEQATNNLNRLNGNANGIVIRGYSNIYGSRGKQEKIQDLNIKTITIAASVKAKFSLN</sequence>
<dbReference type="RefSeq" id="WP_249973077.1">
    <property type="nucleotide sequence ID" value="NZ_JAMFLZ010000004.1"/>
</dbReference>
<evidence type="ECO:0000313" key="2">
    <source>
        <dbReference type="Proteomes" id="UP001165381"/>
    </source>
</evidence>
<organism evidence="1 2">
    <name type="scientific">Jejuia spongiicola</name>
    <dbReference type="NCBI Taxonomy" id="2942207"/>
    <lineage>
        <taxon>Bacteria</taxon>
        <taxon>Pseudomonadati</taxon>
        <taxon>Bacteroidota</taxon>
        <taxon>Flavobacteriia</taxon>
        <taxon>Flavobacteriales</taxon>
        <taxon>Flavobacteriaceae</taxon>
        <taxon>Jejuia</taxon>
    </lineage>
</organism>
<name>A0ABT0QEW4_9FLAO</name>
<keyword evidence="2" id="KW-1185">Reference proteome</keyword>